<sequence>MDGYQRRRHMAEPHAFPHEKEKAKLQSSASSLEKKLKEALAEMKFLNQAIELDLKLKEEALAEMKSLNQNLIAKERKSNDELQEVCKKLMDKEEDLKKMESTIQSLIEKECASNDELQEVREELIDGLGKFDSSDFIRIKRMGDLDLKPFYSAAKRKYYDPETEGKAAELCSIWEYYIKDTSWHPFKIVMDKEGNQVKIIDEDDEKLKGLKDEYGDKLYEAVTTALTEKNEYSPGCGYLISELWNYEEGRKASLQEVVSYILKHWKKPKQKRNRRSVRELRKKGN</sequence>
<evidence type="ECO:0000313" key="4">
    <source>
        <dbReference type="Proteomes" id="UP001459277"/>
    </source>
</evidence>
<keyword evidence="4" id="KW-1185">Reference proteome</keyword>
<dbReference type="PANTHER" id="PTHR21596">
    <property type="entry name" value="RIBONUCLEASE P SUBUNIT P38"/>
    <property type="match status" value="1"/>
</dbReference>
<comment type="caution">
    <text evidence="3">The sequence shown here is derived from an EMBL/GenBank/DDBJ whole genome shotgun (WGS) entry which is preliminary data.</text>
</comment>
<name>A0AAW2CM55_9ROSI</name>
<dbReference type="PANTHER" id="PTHR21596:SF65">
    <property type="entry name" value="PROTEIN INVOLVED IN DE NOVO 2-RELATED"/>
    <property type="match status" value="1"/>
</dbReference>
<dbReference type="InterPro" id="IPR045177">
    <property type="entry name" value="FDM1-5/IDN2"/>
</dbReference>
<dbReference type="GO" id="GO:0080188">
    <property type="term" value="P:gene silencing by siRNA-directed DNA methylation"/>
    <property type="evidence" value="ECO:0007669"/>
    <property type="project" value="InterPro"/>
</dbReference>
<evidence type="ECO:0000256" key="1">
    <source>
        <dbReference type="SAM" id="MobiDB-lite"/>
    </source>
</evidence>
<evidence type="ECO:0000259" key="2">
    <source>
        <dbReference type="Pfam" id="PF03469"/>
    </source>
</evidence>
<dbReference type="EMBL" id="JAZDWU010000006">
    <property type="protein sequence ID" value="KAK9998632.1"/>
    <property type="molecule type" value="Genomic_DNA"/>
</dbReference>
<dbReference type="Proteomes" id="UP001459277">
    <property type="component" value="Unassembled WGS sequence"/>
</dbReference>
<feature type="region of interest" description="Disordered" evidence="1">
    <location>
        <begin position="1"/>
        <end position="29"/>
    </location>
</feature>
<dbReference type="Pfam" id="PF03469">
    <property type="entry name" value="XH"/>
    <property type="match status" value="1"/>
</dbReference>
<proteinExistence type="predicted"/>
<dbReference type="InterPro" id="IPR005379">
    <property type="entry name" value="FDM1-5/IDN2_XH"/>
</dbReference>
<gene>
    <name evidence="3" type="ORF">SO802_018235</name>
</gene>
<organism evidence="3 4">
    <name type="scientific">Lithocarpus litseifolius</name>
    <dbReference type="NCBI Taxonomy" id="425828"/>
    <lineage>
        <taxon>Eukaryota</taxon>
        <taxon>Viridiplantae</taxon>
        <taxon>Streptophyta</taxon>
        <taxon>Embryophyta</taxon>
        <taxon>Tracheophyta</taxon>
        <taxon>Spermatophyta</taxon>
        <taxon>Magnoliopsida</taxon>
        <taxon>eudicotyledons</taxon>
        <taxon>Gunneridae</taxon>
        <taxon>Pentapetalae</taxon>
        <taxon>rosids</taxon>
        <taxon>fabids</taxon>
        <taxon>Fagales</taxon>
        <taxon>Fagaceae</taxon>
        <taxon>Lithocarpus</taxon>
    </lineage>
</organism>
<dbReference type="AlphaFoldDB" id="A0AAW2CM55"/>
<evidence type="ECO:0000313" key="3">
    <source>
        <dbReference type="EMBL" id="KAK9998632.1"/>
    </source>
</evidence>
<feature type="compositionally biased region" description="Basic and acidic residues" evidence="1">
    <location>
        <begin position="10"/>
        <end position="24"/>
    </location>
</feature>
<protein>
    <recommendedName>
        <fullName evidence="2">Factor of DNA methylation 1-5/IDN2 domain-containing protein</fullName>
    </recommendedName>
</protein>
<accession>A0AAW2CM55</accession>
<reference evidence="3 4" key="1">
    <citation type="submission" date="2024-01" db="EMBL/GenBank/DDBJ databases">
        <title>A telomere-to-telomere, gap-free genome of sweet tea (Lithocarpus litseifolius).</title>
        <authorList>
            <person name="Zhou J."/>
        </authorList>
    </citation>
    <scope>NUCLEOTIDE SEQUENCE [LARGE SCALE GENOMIC DNA]</scope>
    <source>
        <strain evidence="3">Zhou-2022a</strain>
        <tissue evidence="3">Leaf</tissue>
    </source>
</reference>
<feature type="domain" description="Factor of DNA methylation 1-5/IDN2" evidence="2">
    <location>
        <begin position="140"/>
        <end position="271"/>
    </location>
</feature>